<evidence type="ECO:0000256" key="11">
    <source>
        <dbReference type="ARBA" id="ARBA00082544"/>
    </source>
</evidence>
<comment type="subcellular location">
    <subcellularLocation>
        <location evidence="1">Membrane</location>
        <topology evidence="1">Multi-pass membrane protein</topology>
    </subcellularLocation>
</comment>
<evidence type="ECO:0000256" key="7">
    <source>
        <dbReference type="ARBA" id="ARBA00023098"/>
    </source>
</evidence>
<comment type="function">
    <text evidence="9">Catalyzes the reduction of all-trans-retinal to all-trans-retinol in the presence of NADPH.</text>
</comment>
<evidence type="ECO:0000256" key="5">
    <source>
        <dbReference type="ARBA" id="ARBA00022989"/>
    </source>
</evidence>
<evidence type="ECO:0000256" key="12">
    <source>
        <dbReference type="RuleBase" id="RU000363"/>
    </source>
</evidence>
<evidence type="ECO:0000256" key="9">
    <source>
        <dbReference type="ARBA" id="ARBA00059620"/>
    </source>
</evidence>
<proteinExistence type="inferred from homology"/>
<evidence type="ECO:0000256" key="3">
    <source>
        <dbReference type="ARBA" id="ARBA00022692"/>
    </source>
</evidence>
<evidence type="ECO:0000256" key="6">
    <source>
        <dbReference type="ARBA" id="ARBA00023002"/>
    </source>
</evidence>
<accession>A0A7I4XVI6</accession>
<reference evidence="14" key="1">
    <citation type="submission" date="2020-12" db="UniProtKB">
        <authorList>
            <consortium name="WormBaseParasite"/>
        </authorList>
    </citation>
    <scope>IDENTIFICATION</scope>
    <source>
        <strain evidence="14">MHco3</strain>
    </source>
</reference>
<dbReference type="PANTHER" id="PTHR24322">
    <property type="entry name" value="PKSB"/>
    <property type="match status" value="1"/>
</dbReference>
<dbReference type="GO" id="GO:0005811">
    <property type="term" value="C:lipid droplet"/>
    <property type="evidence" value="ECO:0007669"/>
    <property type="project" value="TreeGrafter"/>
</dbReference>
<keyword evidence="4" id="KW-0521">NADP</keyword>
<dbReference type="InterPro" id="IPR002347">
    <property type="entry name" value="SDR_fam"/>
</dbReference>
<name>A0A7I4XVI6_HAECO</name>
<dbReference type="FunFam" id="3.40.50.720:FF:000131">
    <property type="entry name" value="Short-chain dehydrogenase/reductase 3"/>
    <property type="match status" value="1"/>
</dbReference>
<dbReference type="PRINTS" id="PR00081">
    <property type="entry name" value="GDHRDH"/>
</dbReference>
<dbReference type="Proteomes" id="UP000025227">
    <property type="component" value="Unplaced"/>
</dbReference>
<dbReference type="PRINTS" id="PR00080">
    <property type="entry name" value="SDRFAMILY"/>
</dbReference>
<dbReference type="OrthoDB" id="10253736at2759"/>
<evidence type="ECO:0000313" key="14">
    <source>
        <dbReference type="WBParaSite" id="HCON_00009800-00001"/>
    </source>
</evidence>
<evidence type="ECO:0000256" key="4">
    <source>
        <dbReference type="ARBA" id="ARBA00022857"/>
    </source>
</evidence>
<dbReference type="WBParaSite" id="HCON_00009800-00001">
    <property type="protein sequence ID" value="HCON_00009800-00001"/>
    <property type="gene ID" value="HCON_00009800"/>
</dbReference>
<dbReference type="AlphaFoldDB" id="A0A7I4XVI6"/>
<dbReference type="OMA" id="ETKQMCE"/>
<evidence type="ECO:0000313" key="13">
    <source>
        <dbReference type="Proteomes" id="UP000025227"/>
    </source>
</evidence>
<keyword evidence="3" id="KW-0812">Transmembrane</keyword>
<dbReference type="CDD" id="cd05339">
    <property type="entry name" value="17beta-HSDXI-like_SDR_c"/>
    <property type="match status" value="1"/>
</dbReference>
<organism evidence="13 14">
    <name type="scientific">Haemonchus contortus</name>
    <name type="common">Barber pole worm</name>
    <dbReference type="NCBI Taxonomy" id="6289"/>
    <lineage>
        <taxon>Eukaryota</taxon>
        <taxon>Metazoa</taxon>
        <taxon>Ecdysozoa</taxon>
        <taxon>Nematoda</taxon>
        <taxon>Chromadorea</taxon>
        <taxon>Rhabditida</taxon>
        <taxon>Rhabditina</taxon>
        <taxon>Rhabditomorpha</taxon>
        <taxon>Strongyloidea</taxon>
        <taxon>Trichostrongylidae</taxon>
        <taxon>Haemonchus</taxon>
    </lineage>
</organism>
<keyword evidence="13" id="KW-1185">Reference proteome</keyword>
<dbReference type="PANTHER" id="PTHR24322:SF742">
    <property type="entry name" value="PROTEIN DHS-3"/>
    <property type="match status" value="1"/>
</dbReference>
<dbReference type="GO" id="GO:0052650">
    <property type="term" value="F:all-trans-retinol dehydrogenase (NADP+) activity"/>
    <property type="evidence" value="ECO:0007669"/>
    <property type="project" value="UniProtKB-ARBA"/>
</dbReference>
<dbReference type="InterPro" id="IPR036291">
    <property type="entry name" value="NAD(P)-bd_dom_sf"/>
</dbReference>
<protein>
    <recommendedName>
        <fullName evidence="10">Short-chain dehydrogenase/reductase 3</fullName>
    </recommendedName>
    <alternativeName>
        <fullName evidence="11">Retinal short-chain dehydrogenase/reductase 1</fullName>
    </alternativeName>
</protein>
<keyword evidence="8" id="KW-0472">Membrane</keyword>
<evidence type="ECO:0000256" key="10">
    <source>
        <dbReference type="ARBA" id="ARBA00068717"/>
    </source>
</evidence>
<evidence type="ECO:0000256" key="8">
    <source>
        <dbReference type="ARBA" id="ARBA00023136"/>
    </source>
</evidence>
<dbReference type="Gene3D" id="3.40.50.720">
    <property type="entry name" value="NAD(P)-binding Rossmann-like Domain"/>
    <property type="match status" value="1"/>
</dbReference>
<dbReference type="Pfam" id="PF00106">
    <property type="entry name" value="adh_short"/>
    <property type="match status" value="1"/>
</dbReference>
<dbReference type="GO" id="GO:0016020">
    <property type="term" value="C:membrane"/>
    <property type="evidence" value="ECO:0007669"/>
    <property type="project" value="UniProtKB-SubCell"/>
</dbReference>
<evidence type="ECO:0000256" key="2">
    <source>
        <dbReference type="ARBA" id="ARBA00006484"/>
    </source>
</evidence>
<dbReference type="SUPFAM" id="SSF51735">
    <property type="entry name" value="NAD(P)-binding Rossmann-fold domains"/>
    <property type="match status" value="1"/>
</dbReference>
<keyword evidence="6" id="KW-0560">Oxidoreductase</keyword>
<keyword evidence="5" id="KW-1133">Transmembrane helix</keyword>
<evidence type="ECO:0000256" key="1">
    <source>
        <dbReference type="ARBA" id="ARBA00004141"/>
    </source>
</evidence>
<comment type="similarity">
    <text evidence="2 12">Belongs to the short-chain dehydrogenases/reductases (SDR) family.</text>
</comment>
<keyword evidence="7" id="KW-0443">Lipid metabolism</keyword>
<sequence length="283" mass="31835">MVLIAVSEIFSALISNFGPRCLRRRKRIDGQVVLITGSGNGLGRLIALNFATSGCRLVLWDIDEKGNAETKQMCEDFGAEAHVFRVDMSQRQEIYAAADRVMAEIGDVDIVINNAGMLRDPGDFLCKSDDFIEKTVQVNMLAHMWMAKAFLPRMIERRSGHIVCVCSLSAIVGARDIVDYSASKFGAFGFQEALENETYSKKRRNINFTTICPSFTQTQLISDISLSSSMTLLKPEIVAEEIFDAILTNKRILLLPKKAYTLYALKGLLPRRTFQRLIHYLMY</sequence>